<organism evidence="2 3">
    <name type="scientific">Streptomyces paludis</name>
    <dbReference type="NCBI Taxonomy" id="2282738"/>
    <lineage>
        <taxon>Bacteria</taxon>
        <taxon>Bacillati</taxon>
        <taxon>Actinomycetota</taxon>
        <taxon>Actinomycetes</taxon>
        <taxon>Kitasatosporales</taxon>
        <taxon>Streptomycetaceae</taxon>
        <taxon>Streptomyces</taxon>
    </lineage>
</organism>
<dbReference type="Pfam" id="PF19054">
    <property type="entry name" value="DUF5753"/>
    <property type="match status" value="1"/>
</dbReference>
<accession>A0A345HTA2</accession>
<dbReference type="InterPro" id="IPR043917">
    <property type="entry name" value="DUF5753"/>
</dbReference>
<dbReference type="PROSITE" id="PS50943">
    <property type="entry name" value="HTH_CROC1"/>
    <property type="match status" value="1"/>
</dbReference>
<evidence type="ECO:0000259" key="1">
    <source>
        <dbReference type="PROSITE" id="PS50943"/>
    </source>
</evidence>
<dbReference type="GO" id="GO:0003677">
    <property type="term" value="F:DNA binding"/>
    <property type="evidence" value="ECO:0007669"/>
    <property type="project" value="InterPro"/>
</dbReference>
<dbReference type="AlphaFoldDB" id="A0A345HTA2"/>
<sequence>MAVSVNANAIFAMRRVGEELQRLRSQAGLQQEAVGQVLGVSRYTVGKIERGRAFPTDEQLPKLLKLLKVTPEERAGIVATIEQGRSYGRTWYEQPEVQALFSGDSYRYLSLEDAAERVSMHSGTYVPGLFQTREYIEAIVAFGQRHESTEHRETFVKARLKRQEVLTRRNPLAVDALMLESALRAVVGGPEVMRAQLRHLVACAGRPNVTLRVIPFSAGAPSVAAAMFTIVDFPGADNRSVLLQERVTGETLQDDPAEVRRARRRFADSTSYALDEEATIRCIEEIEKELL</sequence>
<gene>
    <name evidence="2" type="ORF">DVK44_22270</name>
</gene>
<evidence type="ECO:0000313" key="3">
    <source>
        <dbReference type="Proteomes" id="UP000253868"/>
    </source>
</evidence>
<feature type="domain" description="HTH cro/C1-type" evidence="1">
    <location>
        <begin position="20"/>
        <end position="74"/>
    </location>
</feature>
<dbReference type="Pfam" id="PF13560">
    <property type="entry name" value="HTH_31"/>
    <property type="match status" value="1"/>
</dbReference>
<dbReference type="InterPro" id="IPR010982">
    <property type="entry name" value="Lambda_DNA-bd_dom_sf"/>
</dbReference>
<name>A0A345HTA2_9ACTN</name>
<dbReference type="CDD" id="cd00093">
    <property type="entry name" value="HTH_XRE"/>
    <property type="match status" value="1"/>
</dbReference>
<proteinExistence type="predicted"/>
<dbReference type="SMART" id="SM00530">
    <property type="entry name" value="HTH_XRE"/>
    <property type="match status" value="1"/>
</dbReference>
<dbReference type="EMBL" id="CP031194">
    <property type="protein sequence ID" value="AXG79926.1"/>
    <property type="molecule type" value="Genomic_DNA"/>
</dbReference>
<dbReference type="KEGG" id="spad:DVK44_22270"/>
<keyword evidence="3" id="KW-1185">Reference proteome</keyword>
<dbReference type="Proteomes" id="UP000253868">
    <property type="component" value="Chromosome"/>
</dbReference>
<dbReference type="OrthoDB" id="4165085at2"/>
<evidence type="ECO:0000313" key="2">
    <source>
        <dbReference type="EMBL" id="AXG79926.1"/>
    </source>
</evidence>
<protein>
    <submittedName>
        <fullName evidence="2">XRE family transcriptional regulator</fullName>
    </submittedName>
</protein>
<dbReference type="Gene3D" id="1.10.260.40">
    <property type="entry name" value="lambda repressor-like DNA-binding domains"/>
    <property type="match status" value="1"/>
</dbReference>
<dbReference type="InterPro" id="IPR001387">
    <property type="entry name" value="Cro/C1-type_HTH"/>
</dbReference>
<dbReference type="SUPFAM" id="SSF47413">
    <property type="entry name" value="lambda repressor-like DNA-binding domains"/>
    <property type="match status" value="1"/>
</dbReference>
<reference evidence="3" key="1">
    <citation type="submission" date="2018-07" db="EMBL/GenBank/DDBJ databases">
        <authorList>
            <person name="Zhao J."/>
        </authorList>
    </citation>
    <scope>NUCLEOTIDE SEQUENCE [LARGE SCALE GENOMIC DNA]</scope>
    <source>
        <strain evidence="3">GSSD-12</strain>
    </source>
</reference>